<feature type="region of interest" description="Disordered" evidence="2">
    <location>
        <begin position="524"/>
        <end position="549"/>
    </location>
</feature>
<protein>
    <recommendedName>
        <fullName evidence="3">DRBM domain-containing protein</fullName>
    </recommendedName>
</protein>
<evidence type="ECO:0000256" key="1">
    <source>
        <dbReference type="PROSITE-ProRule" id="PRU00266"/>
    </source>
</evidence>
<feature type="compositionally biased region" description="Basic and acidic residues" evidence="2">
    <location>
        <begin position="533"/>
        <end position="542"/>
    </location>
</feature>
<dbReference type="SUPFAM" id="SSF48452">
    <property type="entry name" value="TPR-like"/>
    <property type="match status" value="1"/>
</dbReference>
<reference evidence="4 5" key="1">
    <citation type="submission" date="2021-11" db="EMBL/GenBank/DDBJ databases">
        <authorList>
            <person name="Islam A."/>
            <person name="Islam S."/>
            <person name="Flora M.S."/>
            <person name="Rahman M."/>
            <person name="Ziaur R.M."/>
            <person name="Epstein J.H."/>
            <person name="Hassan M."/>
            <person name="Klassen M."/>
            <person name="Woodard K."/>
            <person name="Webb A."/>
            <person name="Webby R.J."/>
            <person name="El Zowalaty M.E."/>
        </authorList>
    </citation>
    <scope>NUCLEOTIDE SEQUENCE [LARGE SCALE GENOMIC DNA]</scope>
    <source>
        <strain evidence="4">Pf1</strain>
    </source>
</reference>
<organism evidence="4 5">
    <name type="scientific">Peronospora farinosa</name>
    <dbReference type="NCBI Taxonomy" id="134698"/>
    <lineage>
        <taxon>Eukaryota</taxon>
        <taxon>Sar</taxon>
        <taxon>Stramenopiles</taxon>
        <taxon>Oomycota</taxon>
        <taxon>Peronosporomycetes</taxon>
        <taxon>Peronosporales</taxon>
        <taxon>Peronosporaceae</taxon>
        <taxon>Peronospora</taxon>
    </lineage>
</organism>
<evidence type="ECO:0000256" key="2">
    <source>
        <dbReference type="SAM" id="MobiDB-lite"/>
    </source>
</evidence>
<dbReference type="EMBL" id="CAKLBC010001276">
    <property type="protein sequence ID" value="CAH0490647.1"/>
    <property type="molecule type" value="Genomic_DNA"/>
</dbReference>
<dbReference type="InterPro" id="IPR050754">
    <property type="entry name" value="FKBP4/5/8-like"/>
</dbReference>
<dbReference type="InterPro" id="IPR014720">
    <property type="entry name" value="dsRBD_dom"/>
</dbReference>
<name>A0ABN8C9F2_9STRA</name>
<gene>
    <name evidence="4" type="ORF">PFR001_LOCUS5965</name>
</gene>
<comment type="caution">
    <text evidence="4">The sequence shown here is derived from an EMBL/GenBank/DDBJ whole genome shotgun (WGS) entry which is preliminary data.</text>
</comment>
<evidence type="ECO:0000259" key="3">
    <source>
        <dbReference type="PROSITE" id="PS50137"/>
    </source>
</evidence>
<dbReference type="Proteomes" id="UP001157938">
    <property type="component" value="Unassembled WGS sequence"/>
</dbReference>
<dbReference type="Gene3D" id="1.25.40.10">
    <property type="entry name" value="Tetratricopeptide repeat domain"/>
    <property type="match status" value="1"/>
</dbReference>
<proteinExistence type="predicted"/>
<feature type="domain" description="DRBM" evidence="3">
    <location>
        <begin position="445"/>
        <end position="514"/>
    </location>
</feature>
<keyword evidence="5" id="KW-1185">Reference proteome</keyword>
<accession>A0ABN8C9F2</accession>
<keyword evidence="1" id="KW-0694">RNA-binding</keyword>
<dbReference type="Pfam" id="PF00035">
    <property type="entry name" value="dsrm"/>
    <property type="match status" value="1"/>
</dbReference>
<evidence type="ECO:0000313" key="5">
    <source>
        <dbReference type="Proteomes" id="UP001157938"/>
    </source>
</evidence>
<sequence>MSMAELTRLRNVLSASDKETKNFLQPLLSLRGVQDLLLTFLRDSSRSFEDWVWDPHVRHTLLNMRALDPQTQNQGHDVDHVYFRAAQDHLMTLQHANDDVTSPEYLQNADEAQNDGKIKFQEKNYYAAKNAFLTSLDAVLQHQKSEYYGKSVPVKHWDELEMQERYVMLCNNIAICGLKLKDCSIINDYALKALNVDQSSKKALYAMTKLRLMEHRYTEANEIVEKALQFHPDKAQFLNLKKEVKAAQRKEALKQAELMEIRATQMQTALAAAKISNVPEFTQEEKEQQLKLAMQKRLDETPLPTREDDTFAASRLYGYFIKIKQRMMVDIQPRYNADKGEEALFECTIANGSTGEVLAANVQGTSKKIVKNEACKIVIEKLWNDKQAADKLTPEDLVYLERFVRAKASGHPLVNEPVVLTTPQQALDNSSQLPARVSWVERQLQPLPLLNQLTQRGILQARFDVEDVSPKSKEFTEFKCMGYLNGEHIATANAISKKKARAEVAQQVLAAAFDKNLLMVYDASADEDESGAPDEKNLDESKQATSQEE</sequence>
<dbReference type="PROSITE" id="PS50137">
    <property type="entry name" value="DS_RBD"/>
    <property type="match status" value="1"/>
</dbReference>
<dbReference type="Gene3D" id="3.30.160.20">
    <property type="match status" value="1"/>
</dbReference>
<evidence type="ECO:0000313" key="4">
    <source>
        <dbReference type="EMBL" id="CAH0490647.1"/>
    </source>
</evidence>
<dbReference type="InterPro" id="IPR011990">
    <property type="entry name" value="TPR-like_helical_dom_sf"/>
</dbReference>
<dbReference type="PANTHER" id="PTHR46512">
    <property type="entry name" value="PEPTIDYLPROLYL ISOMERASE"/>
    <property type="match status" value="1"/>
</dbReference>